<dbReference type="SUPFAM" id="SSF53850">
    <property type="entry name" value="Periplasmic binding protein-like II"/>
    <property type="match status" value="1"/>
</dbReference>
<accession>A0A495A4U6</accession>
<comment type="subunit">
    <text evidence="4">The complex is composed of two ATP-binding proteins (PstB), two transmembrane proteins (PstC and PstA) and a solute-binding protein (PstS).</text>
</comment>
<keyword evidence="7" id="KW-0564">Palmitate</keyword>
<name>A0A495A4U6_9BACI</name>
<keyword evidence="12" id="KW-1185">Reference proteome</keyword>
<reference evidence="11 12" key="1">
    <citation type="journal article" date="2016" name="Int. J. Syst. Evol. Microbiol.">
        <title>Oceanobacillus halophilus sp. nov., a novel moderately halophilic bacterium from a hypersaline lake.</title>
        <authorList>
            <person name="Amoozegar M.A."/>
            <person name="Bagheri M."/>
            <person name="Makhdoumi A."/>
            <person name="Nikou M.M."/>
            <person name="Fazeli S.A.S."/>
            <person name="Schumann P."/>
            <person name="Sproer C."/>
            <person name="Sanchez-Porro C."/>
            <person name="Ventosa A."/>
        </authorList>
    </citation>
    <scope>NUCLEOTIDE SEQUENCE [LARGE SCALE GENOMIC DNA]</scope>
    <source>
        <strain evidence="11 12">DSM 23996</strain>
    </source>
</reference>
<comment type="subcellular location">
    <subcellularLocation>
        <location evidence="2">Cell membrane</location>
        <topology evidence="2">Lipid-anchor</topology>
    </subcellularLocation>
</comment>
<evidence type="ECO:0000313" key="12">
    <source>
        <dbReference type="Proteomes" id="UP000269301"/>
    </source>
</evidence>
<evidence type="ECO:0000259" key="10">
    <source>
        <dbReference type="Pfam" id="PF12849"/>
    </source>
</evidence>
<keyword evidence="6" id="KW-0732">Signal</keyword>
<keyword evidence="9" id="KW-0812">Transmembrane</keyword>
<comment type="function">
    <text evidence="1">Part of the ABC transporter complex PstSACB involved in phosphate import.</text>
</comment>
<evidence type="ECO:0000256" key="1">
    <source>
        <dbReference type="ARBA" id="ARBA00002841"/>
    </source>
</evidence>
<protein>
    <recommendedName>
        <fullName evidence="10">PBP domain-containing protein</fullName>
    </recommendedName>
</protein>
<keyword evidence="5" id="KW-0592">Phosphate transport</keyword>
<feature type="transmembrane region" description="Helical" evidence="9">
    <location>
        <begin position="60"/>
        <end position="79"/>
    </location>
</feature>
<evidence type="ECO:0000256" key="8">
    <source>
        <dbReference type="ARBA" id="ARBA00023288"/>
    </source>
</evidence>
<dbReference type="GO" id="GO:0006817">
    <property type="term" value="P:phosphate ion transport"/>
    <property type="evidence" value="ECO:0007669"/>
    <property type="project" value="UniProtKB-KW"/>
</dbReference>
<dbReference type="AlphaFoldDB" id="A0A495A4U6"/>
<dbReference type="Proteomes" id="UP000269301">
    <property type="component" value="Unassembled WGS sequence"/>
</dbReference>
<evidence type="ECO:0000256" key="2">
    <source>
        <dbReference type="ARBA" id="ARBA00004193"/>
    </source>
</evidence>
<dbReference type="GO" id="GO:0005886">
    <property type="term" value="C:plasma membrane"/>
    <property type="evidence" value="ECO:0007669"/>
    <property type="project" value="UniProtKB-SubCell"/>
</dbReference>
<dbReference type="RefSeq" id="WP_121203759.1">
    <property type="nucleotide sequence ID" value="NZ_RBZP01000003.1"/>
</dbReference>
<feature type="domain" description="PBP" evidence="10">
    <location>
        <begin position="130"/>
        <end position="366"/>
    </location>
</feature>
<evidence type="ECO:0000256" key="4">
    <source>
        <dbReference type="ARBA" id="ARBA00011529"/>
    </source>
</evidence>
<feature type="transmembrane region" description="Helical" evidence="9">
    <location>
        <begin position="7"/>
        <end position="26"/>
    </location>
</feature>
<keyword evidence="9" id="KW-0472">Membrane</keyword>
<evidence type="ECO:0000256" key="9">
    <source>
        <dbReference type="SAM" id="Phobius"/>
    </source>
</evidence>
<gene>
    <name evidence="11" type="ORF">D8M06_07360</name>
</gene>
<feature type="transmembrane region" description="Helical" evidence="9">
    <location>
        <begin position="32"/>
        <end position="53"/>
    </location>
</feature>
<proteinExistence type="inferred from homology"/>
<dbReference type="OrthoDB" id="9790048at2"/>
<dbReference type="EMBL" id="RBZP01000003">
    <property type="protein sequence ID" value="RKQ34726.1"/>
    <property type="molecule type" value="Genomic_DNA"/>
</dbReference>
<organism evidence="11 12">
    <name type="scientific">Oceanobacillus halophilus</name>
    <dbReference type="NCBI Taxonomy" id="930130"/>
    <lineage>
        <taxon>Bacteria</taxon>
        <taxon>Bacillati</taxon>
        <taxon>Bacillota</taxon>
        <taxon>Bacilli</taxon>
        <taxon>Bacillales</taxon>
        <taxon>Bacillaceae</taxon>
        <taxon>Oceanobacillus</taxon>
    </lineage>
</organism>
<keyword evidence="9" id="KW-1133">Transmembrane helix</keyword>
<dbReference type="Gene3D" id="3.40.190.10">
    <property type="entry name" value="Periplasmic binding protein-like II"/>
    <property type="match status" value="2"/>
</dbReference>
<dbReference type="InterPro" id="IPR050811">
    <property type="entry name" value="Phosphate_ABC_transporter"/>
</dbReference>
<dbReference type="PANTHER" id="PTHR30570:SF1">
    <property type="entry name" value="PHOSPHATE-BINDING PROTEIN PSTS"/>
    <property type="match status" value="1"/>
</dbReference>
<sequence length="382" mass="42618">MKIFGSILTIIIIGFVGLVSTIIVALTRNAAFYVPFVITVTIGLIITIILAIYRQFHQKLVRRTIIIFGVSCLVALGSYEGYQAYLRSLEVVSTQDVDLSDYLPFTNNTQAVTLEEVSEFKIEDNLPKLDGATALYPVYAAFAQAVYPEENYPLEESEVVSSQTSYAFDRLLRGEADIIFIAHPSEIQMNQAKQRGLDLTLTPIGQEAFVFFVNSKNPVNELTIKQIQDIYSGKITNWKELGGNDEEILAFQRPEGSGSQTALLTVMNGIPLMKAPAEEIVSGMGGIIRETSNFQNRSNAIGFSFRYFSQDMVQNGKIKHIAIEGVEPTKKNIQNQTYPIVDSFYAITADSDNPNIEEFIQWMQSDQGQKIVDETGYVPVNR</sequence>
<dbReference type="InterPro" id="IPR024370">
    <property type="entry name" value="PBP_domain"/>
</dbReference>
<evidence type="ECO:0000313" key="11">
    <source>
        <dbReference type="EMBL" id="RKQ34726.1"/>
    </source>
</evidence>
<evidence type="ECO:0000256" key="7">
    <source>
        <dbReference type="ARBA" id="ARBA00023139"/>
    </source>
</evidence>
<evidence type="ECO:0000256" key="6">
    <source>
        <dbReference type="ARBA" id="ARBA00022729"/>
    </source>
</evidence>
<evidence type="ECO:0000256" key="3">
    <source>
        <dbReference type="ARBA" id="ARBA00008725"/>
    </source>
</evidence>
<evidence type="ECO:0000256" key="5">
    <source>
        <dbReference type="ARBA" id="ARBA00022592"/>
    </source>
</evidence>
<dbReference type="Pfam" id="PF12849">
    <property type="entry name" value="PBP_like_2"/>
    <property type="match status" value="1"/>
</dbReference>
<dbReference type="PANTHER" id="PTHR30570">
    <property type="entry name" value="PERIPLASMIC PHOSPHATE BINDING COMPONENT OF PHOSPHATE ABC TRANSPORTER"/>
    <property type="match status" value="1"/>
</dbReference>
<comment type="caution">
    <text evidence="11">The sequence shown here is derived from an EMBL/GenBank/DDBJ whole genome shotgun (WGS) entry which is preliminary data.</text>
</comment>
<keyword evidence="5" id="KW-0813">Transport</keyword>
<keyword evidence="8" id="KW-0449">Lipoprotein</keyword>
<comment type="similarity">
    <text evidence="3">Belongs to the PstS family.</text>
</comment>